<reference evidence="2" key="1">
    <citation type="submission" date="2023-01" db="EMBL/GenBank/DDBJ databases">
        <title>Draft genome sequence of Nocardiopsis sp. LSu2-4 isolated from halophytes.</title>
        <authorList>
            <person name="Duangmal K."/>
            <person name="Chantavorakit T."/>
        </authorList>
    </citation>
    <scope>NUCLEOTIDE SEQUENCE</scope>
    <source>
        <strain evidence="2">LSu2-4</strain>
    </source>
</reference>
<evidence type="ECO:0000313" key="3">
    <source>
        <dbReference type="Proteomes" id="UP001165685"/>
    </source>
</evidence>
<evidence type="ECO:0000313" key="2">
    <source>
        <dbReference type="EMBL" id="MDA2804742.1"/>
    </source>
</evidence>
<dbReference type="InterPro" id="IPR043519">
    <property type="entry name" value="NT_sf"/>
</dbReference>
<proteinExistence type="predicted"/>
<dbReference type="InterPro" id="IPR002934">
    <property type="entry name" value="Polymerase_NTP_transf_dom"/>
</dbReference>
<name>A0ABT4TJ88_9ACTN</name>
<dbReference type="RefSeq" id="WP_270677313.1">
    <property type="nucleotide sequence ID" value="NZ_JAQFWP010000013.1"/>
</dbReference>
<dbReference type="Pfam" id="PF01909">
    <property type="entry name" value="NTP_transf_2"/>
    <property type="match status" value="1"/>
</dbReference>
<organism evidence="2 3">
    <name type="scientific">Nocardiopsis suaedae</name>
    <dbReference type="NCBI Taxonomy" id="3018444"/>
    <lineage>
        <taxon>Bacteria</taxon>
        <taxon>Bacillati</taxon>
        <taxon>Actinomycetota</taxon>
        <taxon>Actinomycetes</taxon>
        <taxon>Streptosporangiales</taxon>
        <taxon>Nocardiopsidaceae</taxon>
        <taxon>Nocardiopsis</taxon>
    </lineage>
</organism>
<protein>
    <submittedName>
        <fullName evidence="2">Nucleotidyltransferase domain-containing protein</fullName>
    </submittedName>
</protein>
<dbReference type="EMBL" id="JAQFWP010000013">
    <property type="protein sequence ID" value="MDA2804742.1"/>
    <property type="molecule type" value="Genomic_DNA"/>
</dbReference>
<dbReference type="SUPFAM" id="SSF81301">
    <property type="entry name" value="Nucleotidyltransferase"/>
    <property type="match status" value="1"/>
</dbReference>
<sequence>MGAPAAATAAEALDSLPGGVVRALAARGIAPDDLDAARVLDPRPAQAVLLTGSYATGEFNPTSDLDLLVLTDGSAPARPPGATNHPSTFGDSFDTVVGGLVVNTEYVDRSRADELSRVVAGAAGAPSGAAAPPDLPNLQPLEVRLVQRLSIGVPLYGGGLVERLRPGLGEETVRASAAALNFVMALSLLEDTTVLPSPARELMCRSAGEALLLSAINAFGPITYDVKHLCSRAAALAARPGAPAVAADRERALFADRLAHTEALDLLLGHAEDLYARLAGGGAPDAAAPMLRPFRGQWAWTGRAFA</sequence>
<evidence type="ECO:0000259" key="1">
    <source>
        <dbReference type="Pfam" id="PF01909"/>
    </source>
</evidence>
<comment type="caution">
    <text evidence="2">The sequence shown here is derived from an EMBL/GenBank/DDBJ whole genome shotgun (WGS) entry which is preliminary data.</text>
</comment>
<dbReference type="Proteomes" id="UP001165685">
    <property type="component" value="Unassembled WGS sequence"/>
</dbReference>
<feature type="domain" description="Polymerase nucleotidyl transferase" evidence="1">
    <location>
        <begin position="46"/>
        <end position="77"/>
    </location>
</feature>
<keyword evidence="3" id="KW-1185">Reference proteome</keyword>
<gene>
    <name evidence="2" type="ORF">O4U47_09480</name>
</gene>
<dbReference type="CDD" id="cd05403">
    <property type="entry name" value="NT_KNTase_like"/>
    <property type="match status" value="1"/>
</dbReference>
<accession>A0ABT4TJ88</accession>
<dbReference type="Gene3D" id="3.30.460.10">
    <property type="entry name" value="Beta Polymerase, domain 2"/>
    <property type="match status" value="1"/>
</dbReference>